<gene>
    <name evidence="2" type="ORF">CJ208_02280</name>
</gene>
<accession>A0A2N6SUF9</accession>
<keyword evidence="2" id="KW-0378">Hydrolase</keyword>
<feature type="domain" description="Metallo-beta-lactamase" evidence="1">
    <location>
        <begin position="12"/>
        <end position="191"/>
    </location>
</feature>
<evidence type="ECO:0000313" key="3">
    <source>
        <dbReference type="Proteomes" id="UP000235723"/>
    </source>
</evidence>
<dbReference type="InterPro" id="IPR052533">
    <property type="entry name" value="WalJ/YycJ-like"/>
</dbReference>
<dbReference type="RefSeq" id="WP_102163827.1">
    <property type="nucleotide sequence ID" value="NZ_PNHD01000002.1"/>
</dbReference>
<protein>
    <submittedName>
        <fullName evidence="2">MBL fold metallo-hydrolase</fullName>
    </submittedName>
</protein>
<proteinExistence type="predicted"/>
<dbReference type="InterPro" id="IPR001279">
    <property type="entry name" value="Metallo-B-lactamas"/>
</dbReference>
<dbReference type="SMART" id="SM00849">
    <property type="entry name" value="Lactamase_B"/>
    <property type="match status" value="1"/>
</dbReference>
<dbReference type="PANTHER" id="PTHR47619:SF1">
    <property type="entry name" value="EXODEOXYRIBONUCLEASE WALJ"/>
    <property type="match status" value="1"/>
</dbReference>
<sequence>MIDVKTIGSGSSGNCYLVNINDTKILLECGLPFKKIQKALNYKVSDIDFCLVTHEHMDHAKAVKDLMKAGVDCYMTKGTAEALGVSGHRLKTFRPFENARYYSEVIDGIMVLPFEAVHDVSEPVSYYIQTYGRYDKEESIVFVTDTAYMKYKIPACDVLMIECNYVKSALDERVKCGKINVSLRNRIVKNHMSLETVLETLDSVRVSKLKKVYILHLSDGNSDEKLIRDSIEKKLGVPVEVC</sequence>
<dbReference type="AlphaFoldDB" id="A0A2N6SUF9"/>
<evidence type="ECO:0000259" key="1">
    <source>
        <dbReference type="SMART" id="SM00849"/>
    </source>
</evidence>
<dbReference type="Gene3D" id="3.60.15.10">
    <property type="entry name" value="Ribonuclease Z/Hydroxyacylglutathione hydrolase-like"/>
    <property type="match status" value="1"/>
</dbReference>
<dbReference type="InterPro" id="IPR036866">
    <property type="entry name" value="RibonucZ/Hydroxyglut_hydro"/>
</dbReference>
<dbReference type="GO" id="GO:0016787">
    <property type="term" value="F:hydrolase activity"/>
    <property type="evidence" value="ECO:0007669"/>
    <property type="project" value="UniProtKB-KW"/>
</dbReference>
<dbReference type="Proteomes" id="UP000235723">
    <property type="component" value="Unassembled WGS sequence"/>
</dbReference>
<organism evidence="2 3">
    <name type="scientific">Finegoldia magna</name>
    <name type="common">Peptostreptococcus magnus</name>
    <dbReference type="NCBI Taxonomy" id="1260"/>
    <lineage>
        <taxon>Bacteria</taxon>
        <taxon>Bacillati</taxon>
        <taxon>Bacillota</taxon>
        <taxon>Tissierellia</taxon>
        <taxon>Tissierellales</taxon>
        <taxon>Peptoniphilaceae</taxon>
        <taxon>Finegoldia</taxon>
    </lineage>
</organism>
<dbReference type="SUPFAM" id="SSF56281">
    <property type="entry name" value="Metallo-hydrolase/oxidoreductase"/>
    <property type="match status" value="1"/>
</dbReference>
<evidence type="ECO:0000313" key="2">
    <source>
        <dbReference type="EMBL" id="PMC60717.1"/>
    </source>
</evidence>
<reference evidence="2 3" key="1">
    <citation type="submission" date="2017-09" db="EMBL/GenBank/DDBJ databases">
        <title>Bacterial strain isolated from the female urinary microbiota.</title>
        <authorList>
            <person name="Thomas-White K."/>
            <person name="Kumar N."/>
            <person name="Forster S."/>
            <person name="Putonti C."/>
            <person name="Lawley T."/>
            <person name="Wolfe A.J."/>
        </authorList>
    </citation>
    <scope>NUCLEOTIDE SEQUENCE [LARGE SCALE GENOMIC DNA]</scope>
    <source>
        <strain evidence="2 3">UMB0115</strain>
    </source>
</reference>
<dbReference type="EMBL" id="PNHD01000002">
    <property type="protein sequence ID" value="PMC60717.1"/>
    <property type="molecule type" value="Genomic_DNA"/>
</dbReference>
<name>A0A2N6SUF9_FINMA</name>
<dbReference type="Pfam" id="PF12706">
    <property type="entry name" value="Lactamase_B_2"/>
    <property type="match status" value="1"/>
</dbReference>
<comment type="caution">
    <text evidence="2">The sequence shown here is derived from an EMBL/GenBank/DDBJ whole genome shotgun (WGS) entry which is preliminary data.</text>
</comment>
<dbReference type="PANTHER" id="PTHR47619">
    <property type="entry name" value="METALLO-HYDROLASE YYCJ-RELATED"/>
    <property type="match status" value="1"/>
</dbReference>